<evidence type="ECO:0000256" key="1">
    <source>
        <dbReference type="ARBA" id="ARBA00023002"/>
    </source>
</evidence>
<dbReference type="InterPro" id="IPR037069">
    <property type="entry name" value="AcylCoA_DH/ox_N_sf"/>
</dbReference>
<gene>
    <name evidence="4" type="ORF">GNZ13_09690</name>
</gene>
<accession>A0A972NNP0</accession>
<evidence type="ECO:0000259" key="3">
    <source>
        <dbReference type="Pfam" id="PF02771"/>
    </source>
</evidence>
<evidence type="ECO:0000313" key="5">
    <source>
        <dbReference type="Proteomes" id="UP000655523"/>
    </source>
</evidence>
<dbReference type="Pfam" id="PF02770">
    <property type="entry name" value="Acyl-CoA_dh_M"/>
    <property type="match status" value="1"/>
</dbReference>
<dbReference type="EMBL" id="WOEZ01000044">
    <property type="protein sequence ID" value="NPT54875.1"/>
    <property type="molecule type" value="Genomic_DNA"/>
</dbReference>
<name>A0A972NNP0_9BURK</name>
<dbReference type="Gene3D" id="1.20.140.10">
    <property type="entry name" value="Butyryl-CoA Dehydrogenase, subunit A, domain 3"/>
    <property type="match status" value="1"/>
</dbReference>
<dbReference type="InterPro" id="IPR006091">
    <property type="entry name" value="Acyl-CoA_Oxase/DH_mid-dom"/>
</dbReference>
<organism evidence="4 5">
    <name type="scientific">Paraburkholderia elongata</name>
    <dbReference type="NCBI Taxonomy" id="2675747"/>
    <lineage>
        <taxon>Bacteria</taxon>
        <taxon>Pseudomonadati</taxon>
        <taxon>Pseudomonadota</taxon>
        <taxon>Betaproteobacteria</taxon>
        <taxon>Burkholderiales</taxon>
        <taxon>Burkholderiaceae</taxon>
        <taxon>Paraburkholderia</taxon>
    </lineage>
</organism>
<dbReference type="Pfam" id="PF02771">
    <property type="entry name" value="Acyl-CoA_dh_N"/>
    <property type="match status" value="1"/>
</dbReference>
<dbReference type="Gene3D" id="2.40.110.10">
    <property type="entry name" value="Butyryl-CoA Dehydrogenase, subunit A, domain 2"/>
    <property type="match status" value="1"/>
</dbReference>
<dbReference type="PROSITE" id="PS00072">
    <property type="entry name" value="ACYL_COA_DH_1"/>
    <property type="match status" value="1"/>
</dbReference>
<dbReference type="AlphaFoldDB" id="A0A972NNP0"/>
<dbReference type="PANTHER" id="PTHR43292">
    <property type="entry name" value="ACYL-COA DEHYDROGENASE"/>
    <property type="match status" value="1"/>
</dbReference>
<dbReference type="PANTHER" id="PTHR43292:SF4">
    <property type="entry name" value="ACYL-COA DEHYDROGENASE FADE34"/>
    <property type="match status" value="1"/>
</dbReference>
<feature type="domain" description="Acyl-CoA oxidase/dehydrogenase middle" evidence="2">
    <location>
        <begin position="128"/>
        <end position="223"/>
    </location>
</feature>
<keyword evidence="1" id="KW-0560">Oxidoreductase</keyword>
<dbReference type="RefSeq" id="WP_172162810.1">
    <property type="nucleotide sequence ID" value="NZ_WOEZ01000044.1"/>
</dbReference>
<evidence type="ECO:0000259" key="2">
    <source>
        <dbReference type="Pfam" id="PF02770"/>
    </source>
</evidence>
<dbReference type="Gene3D" id="1.10.540.10">
    <property type="entry name" value="Acyl-CoA dehydrogenase/oxidase, N-terminal domain"/>
    <property type="match status" value="1"/>
</dbReference>
<sequence>MIDRFSLTHIPAEDEALRAPVRSFLHDTLGALAPATRARSWLGFDAGFSRAMAEQGWIGLTLPKAYGGGGRSPFARFVLVEELLAVGAPVSAHWIADRQSGPLIARYGTLEQKAFYLPKICAAQAFFCIGMSEPNAGSDLASIRTRAVQTANGWRLTGRKIWTTNADKSHYMIALARTSGIPEDRQRGLSQVIVDLSLPGVSIAPIEDIAGDRHFSEVTFDDVDLGHEALIGMEGAGWEQVAAELAFERSGPERIYSSVVLLEEWLLALQAAKRAGQDVSRSERSALGALIAELATLRELSLSITGRLAKGESPATEAALVKDLGTSFEQSVPTVIGDLLGTRPLRGIADCSLADTLAYVTKIAPSYSLRGGTREILRGMIARGLGLR</sequence>
<dbReference type="InterPro" id="IPR006089">
    <property type="entry name" value="Acyl-CoA_DH_CS"/>
</dbReference>
<dbReference type="InterPro" id="IPR052161">
    <property type="entry name" value="Mycobact_Acyl-CoA_DH"/>
</dbReference>
<dbReference type="Proteomes" id="UP000655523">
    <property type="component" value="Unassembled WGS sequence"/>
</dbReference>
<dbReference type="GO" id="GO:0003995">
    <property type="term" value="F:acyl-CoA dehydrogenase activity"/>
    <property type="evidence" value="ECO:0007669"/>
    <property type="project" value="InterPro"/>
</dbReference>
<reference evidence="4 5" key="1">
    <citation type="submission" date="2019-11" db="EMBL/GenBank/DDBJ databases">
        <title>Metabolism of dissolved organic matter in forest soils.</title>
        <authorList>
            <person name="Cyle K.T."/>
            <person name="Wilhelm R.C."/>
            <person name="Martinez C.E."/>
        </authorList>
    </citation>
    <scope>NUCLEOTIDE SEQUENCE [LARGE SCALE GENOMIC DNA]</scope>
    <source>
        <strain evidence="4 5">5N</strain>
    </source>
</reference>
<dbReference type="GO" id="GO:0005886">
    <property type="term" value="C:plasma membrane"/>
    <property type="evidence" value="ECO:0007669"/>
    <property type="project" value="TreeGrafter"/>
</dbReference>
<proteinExistence type="predicted"/>
<evidence type="ECO:0000313" key="4">
    <source>
        <dbReference type="EMBL" id="NPT54875.1"/>
    </source>
</evidence>
<comment type="caution">
    <text evidence="4">The sequence shown here is derived from an EMBL/GenBank/DDBJ whole genome shotgun (WGS) entry which is preliminary data.</text>
</comment>
<dbReference type="SUPFAM" id="SSF56645">
    <property type="entry name" value="Acyl-CoA dehydrogenase NM domain-like"/>
    <property type="match status" value="1"/>
</dbReference>
<feature type="domain" description="Acyl-CoA dehydrogenase/oxidase N-terminal" evidence="3">
    <location>
        <begin position="12"/>
        <end position="122"/>
    </location>
</feature>
<dbReference type="InterPro" id="IPR009100">
    <property type="entry name" value="AcylCoA_DH/oxidase_NM_dom_sf"/>
</dbReference>
<dbReference type="InterPro" id="IPR013786">
    <property type="entry name" value="AcylCoA_DH/ox_N"/>
</dbReference>
<keyword evidence="5" id="KW-1185">Reference proteome</keyword>
<dbReference type="InterPro" id="IPR046373">
    <property type="entry name" value="Acyl-CoA_Oxase/DH_mid-dom_sf"/>
</dbReference>
<dbReference type="GO" id="GO:0050660">
    <property type="term" value="F:flavin adenine dinucleotide binding"/>
    <property type="evidence" value="ECO:0007669"/>
    <property type="project" value="InterPro"/>
</dbReference>
<protein>
    <submittedName>
        <fullName evidence="4">Acyl-CoA dehydrogenase</fullName>
    </submittedName>
</protein>